<reference evidence="6" key="1">
    <citation type="submission" date="2023-06" db="EMBL/GenBank/DDBJ databases">
        <title>Survivors Of The Sea: Transcriptome response of Skeletonema marinoi to long-term dormancy.</title>
        <authorList>
            <person name="Pinder M.I.M."/>
            <person name="Kourtchenko O."/>
            <person name="Robertson E.K."/>
            <person name="Larsson T."/>
            <person name="Maumus F."/>
            <person name="Osuna-Cruz C.M."/>
            <person name="Vancaester E."/>
            <person name="Stenow R."/>
            <person name="Vandepoele K."/>
            <person name="Ploug H."/>
            <person name="Bruchert V."/>
            <person name="Godhe A."/>
            <person name="Topel M."/>
        </authorList>
    </citation>
    <scope>NUCLEOTIDE SEQUENCE</scope>
    <source>
        <strain evidence="6">R05AC</strain>
    </source>
</reference>
<evidence type="ECO:0000313" key="7">
    <source>
        <dbReference type="Proteomes" id="UP001224775"/>
    </source>
</evidence>
<comment type="caution">
    <text evidence="6">The sequence shown here is derived from an EMBL/GenBank/DDBJ whole genome shotgun (WGS) entry which is preliminary data.</text>
</comment>
<feature type="transmembrane region" description="Helical" evidence="5">
    <location>
        <begin position="497"/>
        <end position="517"/>
    </location>
</feature>
<dbReference type="Gene3D" id="1.20.1250.20">
    <property type="entry name" value="MFS general substrate transporter like domains"/>
    <property type="match status" value="1"/>
</dbReference>
<comment type="subcellular location">
    <subcellularLocation>
        <location evidence="1">Membrane</location>
        <topology evidence="1">Multi-pass membrane protein</topology>
    </subcellularLocation>
</comment>
<name>A0AAD9DAJ2_9STRA</name>
<dbReference type="InterPro" id="IPR036259">
    <property type="entry name" value="MFS_trans_sf"/>
</dbReference>
<dbReference type="PANTHER" id="PTHR23510">
    <property type="entry name" value="INNER MEMBRANE TRANSPORT PROTEIN YAJR"/>
    <property type="match status" value="1"/>
</dbReference>
<feature type="transmembrane region" description="Helical" evidence="5">
    <location>
        <begin position="656"/>
        <end position="678"/>
    </location>
</feature>
<feature type="transmembrane region" description="Helical" evidence="5">
    <location>
        <begin position="620"/>
        <end position="644"/>
    </location>
</feature>
<organism evidence="6 7">
    <name type="scientific">Skeletonema marinoi</name>
    <dbReference type="NCBI Taxonomy" id="267567"/>
    <lineage>
        <taxon>Eukaryota</taxon>
        <taxon>Sar</taxon>
        <taxon>Stramenopiles</taxon>
        <taxon>Ochrophyta</taxon>
        <taxon>Bacillariophyta</taxon>
        <taxon>Coscinodiscophyceae</taxon>
        <taxon>Thalassiosirophycidae</taxon>
        <taxon>Thalassiosirales</taxon>
        <taxon>Skeletonemataceae</taxon>
        <taxon>Skeletonema</taxon>
        <taxon>Skeletonema marinoi-dohrnii complex</taxon>
    </lineage>
</organism>
<evidence type="ECO:0000256" key="5">
    <source>
        <dbReference type="SAM" id="Phobius"/>
    </source>
</evidence>
<dbReference type="Proteomes" id="UP001224775">
    <property type="component" value="Unassembled WGS sequence"/>
</dbReference>
<feature type="transmembrane region" description="Helical" evidence="5">
    <location>
        <begin position="454"/>
        <end position="477"/>
    </location>
</feature>
<dbReference type="AlphaFoldDB" id="A0AAD9DAJ2"/>
<sequence>MKGFETYLKKCIRPEWSEHYINYGLLKDHLRSFYSRRVQLRHAIGPDGSVAVDDFVELSGAEDVDDLMPQRFFQCVDAVKCYDGCGDSLLGEGIDIEKARYTLSTLEREEFSSLIEQHIKSVGVFYRNALLPHIQQRIECQDYEEASQALLETMAFACTNIVTFRQLLIRYDAFCITFEGLPLSAAYLQKIVMDVHDMFELERADEFEKQITIGLQIQEDELETGRRKMSPRGRNILAEQVQKFHALLDITDEKVTKAATGEYKFRLLMIELQRRTPINWRGDHLKEQIRIIGKWNETKDFSHFSLPVKKGESFRDKLKDLEPQNIFPLVVNVLACFLFMMNNYIIAPSSAYYAEALGCNDALSGIMVGAAPLFAMSSSVVYSYWTNYNYKHPMLFAATLQIIGNLLYASAFSYKSIRMCLIGRAVTGLGAPRVINRRCLADVTPFSLRTTASVVFGLATALGAAFGPGISIVIDRIDEFQFKLPLLGDQFFNPMTGPGYFMCVNWIIYAATICFFFKEPKRTGLEELKRRETGQMDADSKKESLLDSVTSSSASKQKIILHDVETKNSLSADSSYCEEDGGSLACDSLEFSASHDEEIDDEPEEKESCCSCFKHLTRPVLICMTLVFFKRVALESIVGASPIVTKNRYGWSIEDVGALQVVNGLIIIPACLVAGYLSTKYEDRLMALCFLSVTLIGMVIMFDLSDLMNYHTSVTYNEYFMLSTGPFSYVTGSLIAFIGVEVCESFTASMMSKVVPSKMAKGTFNAGLLETLVGTGGRAMGDLFVTVMGLISIRNLLNLLILPGMGLVASSIIMILWNYELLGV</sequence>
<protein>
    <submittedName>
        <fullName evidence="6">MFS transporter</fullName>
    </submittedName>
</protein>
<evidence type="ECO:0000256" key="1">
    <source>
        <dbReference type="ARBA" id="ARBA00004141"/>
    </source>
</evidence>
<dbReference type="SUPFAM" id="SSF103473">
    <property type="entry name" value="MFS general substrate transporter"/>
    <property type="match status" value="1"/>
</dbReference>
<feature type="transmembrane region" description="Helical" evidence="5">
    <location>
        <begin position="394"/>
        <end position="414"/>
    </location>
</feature>
<evidence type="ECO:0000256" key="4">
    <source>
        <dbReference type="ARBA" id="ARBA00023136"/>
    </source>
</evidence>
<feature type="transmembrane region" description="Helical" evidence="5">
    <location>
        <begin position="685"/>
        <end position="704"/>
    </location>
</feature>
<keyword evidence="7" id="KW-1185">Reference proteome</keyword>
<dbReference type="GO" id="GO:0022857">
    <property type="term" value="F:transmembrane transporter activity"/>
    <property type="evidence" value="ECO:0007669"/>
    <property type="project" value="InterPro"/>
</dbReference>
<feature type="transmembrane region" description="Helical" evidence="5">
    <location>
        <begin position="796"/>
        <end position="819"/>
    </location>
</feature>
<gene>
    <name evidence="6" type="ORF">QTG54_009167</name>
</gene>
<dbReference type="EMBL" id="JATAAI010000016">
    <property type="protein sequence ID" value="KAK1740217.1"/>
    <property type="molecule type" value="Genomic_DNA"/>
</dbReference>
<keyword evidence="2 5" id="KW-0812">Transmembrane</keyword>
<feature type="transmembrane region" description="Helical" evidence="5">
    <location>
        <begin position="359"/>
        <end position="382"/>
    </location>
</feature>
<keyword evidence="4 5" id="KW-0472">Membrane</keyword>
<accession>A0AAD9DAJ2</accession>
<proteinExistence type="predicted"/>
<evidence type="ECO:0000256" key="3">
    <source>
        <dbReference type="ARBA" id="ARBA00022989"/>
    </source>
</evidence>
<keyword evidence="3 5" id="KW-1133">Transmembrane helix</keyword>
<dbReference type="Pfam" id="PF07690">
    <property type="entry name" value="MFS_1"/>
    <property type="match status" value="1"/>
</dbReference>
<feature type="transmembrane region" description="Helical" evidence="5">
    <location>
        <begin position="724"/>
        <end position="743"/>
    </location>
</feature>
<dbReference type="PANTHER" id="PTHR23510:SF64">
    <property type="entry name" value="INNER MEMBRANE TRANSPORT PROTEIN YAJR"/>
    <property type="match status" value="1"/>
</dbReference>
<dbReference type="InterPro" id="IPR011701">
    <property type="entry name" value="MFS"/>
</dbReference>
<dbReference type="InterPro" id="IPR051068">
    <property type="entry name" value="MFS_Domain-Containing_Protein"/>
</dbReference>
<dbReference type="GO" id="GO:0016020">
    <property type="term" value="C:membrane"/>
    <property type="evidence" value="ECO:0007669"/>
    <property type="project" value="UniProtKB-SubCell"/>
</dbReference>
<evidence type="ECO:0000313" key="6">
    <source>
        <dbReference type="EMBL" id="KAK1740217.1"/>
    </source>
</evidence>
<evidence type="ECO:0000256" key="2">
    <source>
        <dbReference type="ARBA" id="ARBA00022692"/>
    </source>
</evidence>
<feature type="transmembrane region" description="Helical" evidence="5">
    <location>
        <begin position="326"/>
        <end position="347"/>
    </location>
</feature>